<keyword evidence="5" id="KW-1003">Cell membrane</keyword>
<evidence type="ECO:0000256" key="2">
    <source>
        <dbReference type="ARBA" id="ARBA00011359"/>
    </source>
</evidence>
<dbReference type="KEGG" id="ebi:EbC_17770"/>
<dbReference type="PANTHER" id="PTHR30561">
    <property type="entry name" value="SMR FAMILY PROTON-DEPENDENT DRUG EFFLUX TRANSPORTER SUGE"/>
    <property type="match status" value="1"/>
</dbReference>
<gene>
    <name evidence="12" type="primary">mdtI</name>
    <name evidence="12" type="ordered locus">EbC_17770</name>
</gene>
<dbReference type="EMBL" id="FP236843">
    <property type="protein sequence ID" value="CAX59308.1"/>
    <property type="molecule type" value="Genomic_DNA"/>
</dbReference>
<dbReference type="GO" id="GO:0015297">
    <property type="term" value="F:antiporter activity"/>
    <property type="evidence" value="ECO:0007669"/>
    <property type="project" value="TreeGrafter"/>
</dbReference>
<dbReference type="RefSeq" id="WP_013201801.1">
    <property type="nucleotide sequence ID" value="NC_014306.1"/>
</dbReference>
<comment type="similarity">
    <text evidence="10">Belongs to the drug/metabolite transporter (DMT) superfamily. Small multidrug resistance (SMR) (TC 2.A.7.1) family.</text>
</comment>
<evidence type="ECO:0000256" key="11">
    <source>
        <dbReference type="SAM" id="Phobius"/>
    </source>
</evidence>
<feature type="transmembrane region" description="Helical" evidence="11">
    <location>
        <begin position="37"/>
        <end position="56"/>
    </location>
</feature>
<evidence type="ECO:0000256" key="5">
    <source>
        <dbReference type="ARBA" id="ARBA00022475"/>
    </source>
</evidence>
<feature type="transmembrane region" description="Helical" evidence="11">
    <location>
        <begin position="6"/>
        <end position="25"/>
    </location>
</feature>
<dbReference type="PANTHER" id="PTHR30561:SF6">
    <property type="entry name" value="SPERMIDINE EXPORT PROTEIN MDTI"/>
    <property type="match status" value="1"/>
</dbReference>
<feature type="transmembrane region" description="Helical" evidence="11">
    <location>
        <begin position="62"/>
        <end position="85"/>
    </location>
</feature>
<dbReference type="GO" id="GO:0005886">
    <property type="term" value="C:plasma membrane"/>
    <property type="evidence" value="ECO:0007669"/>
    <property type="project" value="UniProtKB-SubCell"/>
</dbReference>
<dbReference type="InterPro" id="IPR037185">
    <property type="entry name" value="EmrE-like"/>
</dbReference>
<dbReference type="STRING" id="634500.EbC_17770"/>
<dbReference type="GO" id="GO:1903711">
    <property type="term" value="P:spermidine transmembrane transport"/>
    <property type="evidence" value="ECO:0007669"/>
    <property type="project" value="TreeGrafter"/>
</dbReference>
<evidence type="ECO:0000256" key="8">
    <source>
        <dbReference type="ARBA" id="ARBA00022989"/>
    </source>
</evidence>
<sequence>MQQFEWIHAGWLIVAVLLEVVANIWLKYSDGFRNRKYGLLSLAAVLCAFASLAQAVKGIELSVAYAVWGGFGIIATIIAGGVLFNQRLNRKGWTGVLFILSGMVLIKLS</sequence>
<dbReference type="GO" id="GO:0015199">
    <property type="term" value="F:amino-acid betaine transmembrane transporter activity"/>
    <property type="evidence" value="ECO:0007669"/>
    <property type="project" value="TreeGrafter"/>
</dbReference>
<keyword evidence="7 10" id="KW-0812">Transmembrane</keyword>
<dbReference type="SUPFAM" id="SSF103481">
    <property type="entry name" value="Multidrug resistance efflux transporter EmrE"/>
    <property type="match status" value="1"/>
</dbReference>
<dbReference type="GO" id="GO:1990961">
    <property type="term" value="P:xenobiotic detoxification by transmembrane export across the plasma membrane"/>
    <property type="evidence" value="ECO:0007669"/>
    <property type="project" value="UniProtKB-ARBA"/>
</dbReference>
<dbReference type="eggNOG" id="COG2076">
    <property type="taxonomic scope" value="Bacteria"/>
</dbReference>
<dbReference type="InterPro" id="IPR045324">
    <property type="entry name" value="Small_multidrug_res"/>
</dbReference>
<dbReference type="FunFam" id="1.10.3730.20:FF:000001">
    <property type="entry name" value="Quaternary ammonium compound resistance transporter SugE"/>
    <property type="match status" value="1"/>
</dbReference>
<dbReference type="HOGENOM" id="CLU_133067_0_4_6"/>
<keyword evidence="6" id="KW-0997">Cell inner membrane</keyword>
<keyword evidence="8 11" id="KW-1133">Transmembrane helix</keyword>
<protein>
    <recommendedName>
        <fullName evidence="3">Spermidine export protein MdtI</fullName>
    </recommendedName>
</protein>
<accession>D8MR51</accession>
<reference evidence="12 13" key="1">
    <citation type="journal article" date="2010" name="BMC Genomics">
        <title>Genome comparison of the epiphytic bacteria Erwinia billingiae and E. tasmaniensis with the pear pathogen E. pyrifoliae.</title>
        <authorList>
            <person name="Kube M."/>
            <person name="Migdoll A.M."/>
            <person name="Gehring I."/>
            <person name="Heitmann K."/>
            <person name="Mayer Y."/>
            <person name="Kuhl H."/>
            <person name="Knaust F."/>
            <person name="Geider K."/>
            <person name="Reinhardt R."/>
        </authorList>
    </citation>
    <scope>NUCLEOTIDE SEQUENCE [LARGE SCALE GENOMIC DNA]</scope>
    <source>
        <strain evidence="12 13">Eb661</strain>
    </source>
</reference>
<keyword evidence="4" id="KW-0813">Transport</keyword>
<dbReference type="AlphaFoldDB" id="D8MR51"/>
<dbReference type="NCBIfam" id="NF007934">
    <property type="entry name" value="PRK10650.1"/>
    <property type="match status" value="1"/>
</dbReference>
<evidence type="ECO:0000256" key="7">
    <source>
        <dbReference type="ARBA" id="ARBA00022692"/>
    </source>
</evidence>
<evidence type="ECO:0000256" key="3">
    <source>
        <dbReference type="ARBA" id="ARBA00021114"/>
    </source>
</evidence>
<dbReference type="InterPro" id="IPR000390">
    <property type="entry name" value="Small_drug/metabolite_transptr"/>
</dbReference>
<keyword evidence="9 11" id="KW-0472">Membrane</keyword>
<comment type="subcellular location">
    <subcellularLocation>
        <location evidence="1">Cell inner membrane</location>
        <topology evidence="1">Multi-pass membrane protein</topology>
    </subcellularLocation>
    <subcellularLocation>
        <location evidence="10">Cell membrane</location>
        <topology evidence="10">Multi-pass membrane protein</topology>
    </subcellularLocation>
</comment>
<evidence type="ECO:0000256" key="4">
    <source>
        <dbReference type="ARBA" id="ARBA00022448"/>
    </source>
</evidence>
<dbReference type="Gene3D" id="1.10.3730.20">
    <property type="match status" value="1"/>
</dbReference>
<dbReference type="Pfam" id="PF00893">
    <property type="entry name" value="Multi_Drug_Res"/>
    <property type="match status" value="1"/>
</dbReference>
<evidence type="ECO:0000256" key="10">
    <source>
        <dbReference type="RuleBase" id="RU003942"/>
    </source>
</evidence>
<dbReference type="GO" id="GO:0015220">
    <property type="term" value="F:choline transmembrane transporter activity"/>
    <property type="evidence" value="ECO:0007669"/>
    <property type="project" value="TreeGrafter"/>
</dbReference>
<evidence type="ECO:0000256" key="6">
    <source>
        <dbReference type="ARBA" id="ARBA00022519"/>
    </source>
</evidence>
<evidence type="ECO:0000256" key="1">
    <source>
        <dbReference type="ARBA" id="ARBA00004429"/>
    </source>
</evidence>
<dbReference type="GO" id="GO:0031460">
    <property type="term" value="P:glycine betaine transport"/>
    <property type="evidence" value="ECO:0007669"/>
    <property type="project" value="TreeGrafter"/>
</dbReference>
<evidence type="ECO:0000313" key="13">
    <source>
        <dbReference type="Proteomes" id="UP000008793"/>
    </source>
</evidence>
<name>D8MR51_ERWBE</name>
<organism evidence="12 13">
    <name type="scientific">Erwinia billingiae (strain Eb661)</name>
    <dbReference type="NCBI Taxonomy" id="634500"/>
    <lineage>
        <taxon>Bacteria</taxon>
        <taxon>Pseudomonadati</taxon>
        <taxon>Pseudomonadota</taxon>
        <taxon>Gammaproteobacteria</taxon>
        <taxon>Enterobacterales</taxon>
        <taxon>Erwiniaceae</taxon>
        <taxon>Erwinia</taxon>
    </lineage>
</organism>
<evidence type="ECO:0000256" key="9">
    <source>
        <dbReference type="ARBA" id="ARBA00023136"/>
    </source>
</evidence>
<proteinExistence type="inferred from homology"/>
<keyword evidence="13" id="KW-1185">Reference proteome</keyword>
<evidence type="ECO:0000313" key="12">
    <source>
        <dbReference type="EMBL" id="CAX59308.1"/>
    </source>
</evidence>
<comment type="subunit">
    <text evidence="2">Forms a complex with MdtJ.</text>
</comment>
<dbReference type="Proteomes" id="UP000008793">
    <property type="component" value="Chromosome"/>
</dbReference>
<dbReference type="GeneID" id="90511803"/>